<keyword evidence="8" id="KW-0460">Magnesium</keyword>
<evidence type="ECO:0000313" key="14">
    <source>
        <dbReference type="Proteomes" id="UP001580928"/>
    </source>
</evidence>
<keyword evidence="9" id="KW-0443">Lipid metabolism</keyword>
<dbReference type="Gene3D" id="2.60.200.40">
    <property type="match status" value="1"/>
</dbReference>
<keyword evidence="6 13" id="KW-0418">Kinase</keyword>
<evidence type="ECO:0000256" key="2">
    <source>
        <dbReference type="ARBA" id="ARBA00022516"/>
    </source>
</evidence>
<dbReference type="RefSeq" id="WP_375557199.1">
    <property type="nucleotide sequence ID" value="NZ_JBBVGT010000002.1"/>
</dbReference>
<dbReference type="Gene3D" id="3.40.50.10330">
    <property type="entry name" value="Probable inorganic polyphosphate/atp-NAD kinase, domain 1"/>
    <property type="match status" value="1"/>
</dbReference>
<evidence type="ECO:0000256" key="9">
    <source>
        <dbReference type="ARBA" id="ARBA00023098"/>
    </source>
</evidence>
<evidence type="ECO:0000256" key="7">
    <source>
        <dbReference type="ARBA" id="ARBA00022840"/>
    </source>
</evidence>
<dbReference type="PANTHER" id="PTHR12358:SF106">
    <property type="entry name" value="LIPID KINASE YEGS"/>
    <property type="match status" value="1"/>
</dbReference>
<evidence type="ECO:0000256" key="10">
    <source>
        <dbReference type="ARBA" id="ARBA00023209"/>
    </source>
</evidence>
<keyword evidence="10" id="KW-0594">Phospholipid biosynthesis</keyword>
<keyword evidence="4" id="KW-0479">Metal-binding</keyword>
<comment type="caution">
    <text evidence="13">The sequence shown here is derived from an EMBL/GenBank/DDBJ whole genome shotgun (WGS) entry which is preliminary data.</text>
</comment>
<protein>
    <submittedName>
        <fullName evidence="13">Diacylglycerol kinase family protein</fullName>
    </submittedName>
</protein>
<keyword evidence="2" id="KW-0444">Lipid biosynthesis</keyword>
<dbReference type="PROSITE" id="PS50146">
    <property type="entry name" value="DAGK"/>
    <property type="match status" value="1"/>
</dbReference>
<dbReference type="SMART" id="SM00046">
    <property type="entry name" value="DAGKc"/>
    <property type="match status" value="1"/>
</dbReference>
<dbReference type="SUPFAM" id="SSF111331">
    <property type="entry name" value="NAD kinase/diacylglycerol kinase-like"/>
    <property type="match status" value="1"/>
</dbReference>
<evidence type="ECO:0000256" key="6">
    <source>
        <dbReference type="ARBA" id="ARBA00022777"/>
    </source>
</evidence>
<sequence length="293" mass="32703">MVVTRKKLLFIINPISGGKEKKDFEKRSAQFLDADLFEAQYRFSEKPGHAAELTQQAISDSYDVVVAVGGDGTINEVARTLVNTSVVLGIIPEGSGNGLAGYLEIPMIMKEAILLLNKFRVKRIDSGKLNDHYFFNMAGIGFDAVISDRFDKDSIRGPFGYMKTVVSEIGHYKAEDYEFVIDGKHYKEEAFMISLANSPQYGNNAYVSPNASVSDGLLDVCIVKPFPLFLLPKMLFHLFSRTTDKSGYVDIIRGKEILIRREKEGYVHVDGQPIHLGKDLRCSILPSSLCIIY</sequence>
<keyword evidence="7" id="KW-0067">ATP-binding</keyword>
<dbReference type="InterPro" id="IPR016064">
    <property type="entry name" value="NAD/diacylglycerol_kinase_sf"/>
</dbReference>
<evidence type="ECO:0000256" key="11">
    <source>
        <dbReference type="ARBA" id="ARBA00023264"/>
    </source>
</evidence>
<reference evidence="13 14" key="1">
    <citation type="submission" date="2024-04" db="EMBL/GenBank/DDBJ databases">
        <title>Albibacterium profundi sp. nov., isolated from sediment of the Challenger Deep of Mariana Trench.</title>
        <authorList>
            <person name="Wang Y."/>
        </authorList>
    </citation>
    <scope>NUCLEOTIDE SEQUENCE [LARGE SCALE GENOMIC DNA]</scope>
    <source>
        <strain evidence="13 14">RHL897</strain>
    </source>
</reference>
<dbReference type="Proteomes" id="UP001580928">
    <property type="component" value="Unassembled WGS sequence"/>
</dbReference>
<evidence type="ECO:0000259" key="12">
    <source>
        <dbReference type="PROSITE" id="PS50146"/>
    </source>
</evidence>
<dbReference type="Pfam" id="PF19279">
    <property type="entry name" value="YegS_C"/>
    <property type="match status" value="1"/>
</dbReference>
<keyword evidence="5" id="KW-0547">Nucleotide-binding</keyword>
<keyword evidence="14" id="KW-1185">Reference proteome</keyword>
<dbReference type="InterPro" id="IPR050187">
    <property type="entry name" value="Lipid_Phosphate_FormReg"/>
</dbReference>
<feature type="domain" description="DAGKc" evidence="12">
    <location>
        <begin position="3"/>
        <end position="133"/>
    </location>
</feature>
<dbReference type="PANTHER" id="PTHR12358">
    <property type="entry name" value="SPHINGOSINE KINASE"/>
    <property type="match status" value="1"/>
</dbReference>
<dbReference type="EMBL" id="JBBVGT010000002">
    <property type="protein sequence ID" value="MFB5945665.1"/>
    <property type="molecule type" value="Genomic_DNA"/>
</dbReference>
<comment type="cofactor">
    <cofactor evidence="1">
        <name>Mg(2+)</name>
        <dbReference type="ChEBI" id="CHEBI:18420"/>
    </cofactor>
</comment>
<evidence type="ECO:0000256" key="5">
    <source>
        <dbReference type="ARBA" id="ARBA00022741"/>
    </source>
</evidence>
<evidence type="ECO:0000313" key="13">
    <source>
        <dbReference type="EMBL" id="MFB5945665.1"/>
    </source>
</evidence>
<evidence type="ECO:0000256" key="3">
    <source>
        <dbReference type="ARBA" id="ARBA00022679"/>
    </source>
</evidence>
<accession>A0ABV5CGF1</accession>
<dbReference type="InterPro" id="IPR005218">
    <property type="entry name" value="Diacylglycerol/lipid_kinase"/>
</dbReference>
<evidence type="ECO:0000256" key="1">
    <source>
        <dbReference type="ARBA" id="ARBA00001946"/>
    </source>
</evidence>
<gene>
    <name evidence="13" type="ORF">WKR92_07455</name>
</gene>
<dbReference type="GO" id="GO:0016301">
    <property type="term" value="F:kinase activity"/>
    <property type="evidence" value="ECO:0007669"/>
    <property type="project" value="UniProtKB-KW"/>
</dbReference>
<dbReference type="NCBIfam" id="TIGR00147">
    <property type="entry name" value="YegS/Rv2252/BmrU family lipid kinase"/>
    <property type="match status" value="1"/>
</dbReference>
<dbReference type="InterPro" id="IPR017438">
    <property type="entry name" value="ATP-NAD_kinase_N"/>
</dbReference>
<keyword evidence="11" id="KW-1208">Phospholipid metabolism</keyword>
<dbReference type="Pfam" id="PF00781">
    <property type="entry name" value="DAGK_cat"/>
    <property type="match status" value="1"/>
</dbReference>
<keyword evidence="3" id="KW-0808">Transferase</keyword>
<name>A0ABV5CGF1_9SPHI</name>
<evidence type="ECO:0000256" key="4">
    <source>
        <dbReference type="ARBA" id="ARBA00022723"/>
    </source>
</evidence>
<proteinExistence type="predicted"/>
<dbReference type="InterPro" id="IPR001206">
    <property type="entry name" value="Diacylglycerol_kinase_cat_dom"/>
</dbReference>
<dbReference type="InterPro" id="IPR045540">
    <property type="entry name" value="YegS/DAGK_C"/>
</dbReference>
<evidence type="ECO:0000256" key="8">
    <source>
        <dbReference type="ARBA" id="ARBA00022842"/>
    </source>
</evidence>
<organism evidence="13 14">
    <name type="scientific">Albibacterium profundi</name>
    <dbReference type="NCBI Taxonomy" id="3134906"/>
    <lineage>
        <taxon>Bacteria</taxon>
        <taxon>Pseudomonadati</taxon>
        <taxon>Bacteroidota</taxon>
        <taxon>Sphingobacteriia</taxon>
        <taxon>Sphingobacteriales</taxon>
        <taxon>Sphingobacteriaceae</taxon>
        <taxon>Albibacterium</taxon>
    </lineage>
</organism>